<sequence length="326" mass="35816">MAAALLLPLVDRIPAMAAPCRMHPSVDRIEVSLAGWAREVGLELPEGARFERMAGRALAGFGMDAALLFAKWLTWLFHFDDEWDEKPAGCAAEIVEAAFTRLGRLACAVPSRREAVPPVRATAGTPVEVAFQDLWRLTAERMSTHWRERFARGLREQGAACRSEADNRRAGRVPSAEEYPALRRGTAGPYLFDLVEPCLGVEVPPALRESTTWRTLVDACNDVTAWCNDVASYPKERANGDVHNYVTVAAAAFGLSDAGAVAWVNDRIAERADDLRTAAMRLPEMFDRFGLPAAQARDLSKVACAFLAAPRAQLEWLLESSRYGMA</sequence>
<gene>
    <name evidence="3" type="ORF">FHR32_005546</name>
</gene>
<proteinExistence type="inferred from homology"/>
<dbReference type="Pfam" id="PF19086">
    <property type="entry name" value="Terpene_syn_C_2"/>
    <property type="match status" value="1"/>
</dbReference>
<keyword evidence="2" id="KW-0479">Metal-binding</keyword>
<dbReference type="EMBL" id="JACHJU010000002">
    <property type="protein sequence ID" value="MBB4941169.1"/>
    <property type="molecule type" value="Genomic_DNA"/>
</dbReference>
<comment type="similarity">
    <text evidence="2">Belongs to the terpene synthase family.</text>
</comment>
<protein>
    <recommendedName>
        <fullName evidence="2">Terpene synthase</fullName>
        <ecNumber evidence="2">4.2.3.-</ecNumber>
    </recommendedName>
</protein>
<evidence type="ECO:0000313" key="3">
    <source>
        <dbReference type="EMBL" id="MBB4941169.1"/>
    </source>
</evidence>
<reference evidence="3 4" key="1">
    <citation type="submission" date="2020-08" db="EMBL/GenBank/DDBJ databases">
        <title>Sequencing the genomes of 1000 actinobacteria strains.</title>
        <authorList>
            <person name="Klenk H.-P."/>
        </authorList>
    </citation>
    <scope>NUCLEOTIDE SEQUENCE [LARGE SCALE GENOMIC DNA]</scope>
    <source>
        <strain evidence="3 4">DSM 43023</strain>
    </source>
</reference>
<keyword evidence="2" id="KW-0460">Magnesium</keyword>
<dbReference type="GO" id="GO:0046872">
    <property type="term" value="F:metal ion binding"/>
    <property type="evidence" value="ECO:0007669"/>
    <property type="project" value="UniProtKB-KW"/>
</dbReference>
<evidence type="ECO:0000256" key="2">
    <source>
        <dbReference type="RuleBase" id="RU366034"/>
    </source>
</evidence>
<dbReference type="Gene3D" id="1.10.600.10">
    <property type="entry name" value="Farnesyl Diphosphate Synthase"/>
    <property type="match status" value="1"/>
</dbReference>
<dbReference type="AlphaFoldDB" id="A0A7W7RZK4"/>
<dbReference type="EC" id="4.2.3.-" evidence="2"/>
<dbReference type="SUPFAM" id="SSF48576">
    <property type="entry name" value="Terpenoid synthases"/>
    <property type="match status" value="1"/>
</dbReference>
<evidence type="ECO:0000256" key="1">
    <source>
        <dbReference type="ARBA" id="ARBA00023239"/>
    </source>
</evidence>
<keyword evidence="1 2" id="KW-0456">Lyase</keyword>
<dbReference type="InterPro" id="IPR008949">
    <property type="entry name" value="Isoprenoid_synthase_dom_sf"/>
</dbReference>
<dbReference type="SFLD" id="SFLDG01020">
    <property type="entry name" value="Terpene_Cyclase_Like_2"/>
    <property type="match status" value="1"/>
</dbReference>
<comment type="caution">
    <text evidence="3">The sequence shown here is derived from an EMBL/GenBank/DDBJ whole genome shotgun (WGS) entry which is preliminary data.</text>
</comment>
<dbReference type="SFLD" id="SFLDS00005">
    <property type="entry name" value="Isoprenoid_Synthase_Type_I"/>
    <property type="match status" value="1"/>
</dbReference>
<organism evidence="3 4">
    <name type="scientific">Streptosporangium album</name>
    <dbReference type="NCBI Taxonomy" id="47479"/>
    <lineage>
        <taxon>Bacteria</taxon>
        <taxon>Bacillati</taxon>
        <taxon>Actinomycetota</taxon>
        <taxon>Actinomycetes</taxon>
        <taxon>Streptosporangiales</taxon>
        <taxon>Streptosporangiaceae</taxon>
        <taxon>Streptosporangium</taxon>
    </lineage>
</organism>
<dbReference type="RefSeq" id="WP_312882713.1">
    <property type="nucleotide sequence ID" value="NZ_BAABEK010000051.1"/>
</dbReference>
<accession>A0A7W7RZK4</accession>
<dbReference type="Proteomes" id="UP000534286">
    <property type="component" value="Unassembled WGS sequence"/>
</dbReference>
<evidence type="ECO:0000313" key="4">
    <source>
        <dbReference type="Proteomes" id="UP000534286"/>
    </source>
</evidence>
<name>A0A7W7RZK4_9ACTN</name>
<keyword evidence="4" id="KW-1185">Reference proteome</keyword>
<dbReference type="InterPro" id="IPR034686">
    <property type="entry name" value="Terpene_cyclase-like_2"/>
</dbReference>
<dbReference type="GO" id="GO:0010333">
    <property type="term" value="F:terpene synthase activity"/>
    <property type="evidence" value="ECO:0007669"/>
    <property type="project" value="InterPro"/>
</dbReference>
<comment type="cofactor">
    <cofactor evidence="2">
        <name>Mg(2+)</name>
        <dbReference type="ChEBI" id="CHEBI:18420"/>
    </cofactor>
</comment>
<dbReference type="PANTHER" id="PTHR35201">
    <property type="entry name" value="TERPENE SYNTHASE"/>
    <property type="match status" value="1"/>
</dbReference>
<dbReference type="PANTHER" id="PTHR35201:SF4">
    <property type="entry name" value="BETA-PINACENE SYNTHASE-RELATED"/>
    <property type="match status" value="1"/>
</dbReference>